<evidence type="ECO:0000256" key="6">
    <source>
        <dbReference type="RuleBase" id="RU368122"/>
    </source>
</evidence>
<sequence length="289" mass="31435">MKFVNLVSLVSLATTTFAHGGIYTYNIGDKVYQGNPWHTFDYGDGNTTGIPPDVPSIQRRWYFWPVYDILGANITCNWDGASTSQALHAPIAAGTNITAHYDVRQFNLTSVGQTAWSHAAGPLLAYMARCPGESCEGFDGSGAVWFKIAQYGLQPSATTLEGPWWQWDLIGDPGYNSFPSYDGFSVTIPESLKAGSYLIRHEVIMLASGPQSGSPGTAQFYPECAQLNVTGGGDNFPSDEYLVSFPGAYKPTDPGIILADWSIEELPVAPQYNTTDYVFPGPEVWTGLE</sequence>
<dbReference type="InterPro" id="IPR005103">
    <property type="entry name" value="AA9_LPMO"/>
</dbReference>
<proteinExistence type="predicted"/>
<keyword evidence="7" id="KW-0732">Signal</keyword>
<evidence type="ECO:0000256" key="1">
    <source>
        <dbReference type="ARBA" id="ARBA00001973"/>
    </source>
</evidence>
<evidence type="ECO:0000256" key="4">
    <source>
        <dbReference type="ARBA" id="ARBA00023157"/>
    </source>
</evidence>
<keyword evidence="5" id="KW-0325">Glycoprotein</keyword>
<dbReference type="Proteomes" id="UP000469558">
    <property type="component" value="Unassembled WGS sequence"/>
</dbReference>
<comment type="domain">
    <text evidence="6">Has a modular structure: an endo-beta-1,4-glucanase catalytic module at the N-terminus, a linker rich in serines and threonines, and a C-terminal carbohydrate-binding module (CBM).</text>
</comment>
<gene>
    <name evidence="9" type="primary">cel1_0</name>
    <name evidence="9" type="ORF">LSUE1_G004691</name>
</gene>
<keyword evidence="4 6" id="KW-1015">Disulfide bond</keyword>
<comment type="function">
    <text evidence="6">Lytic polysaccharide monooxygenase (LMPO) that depolymerizes crystalline and amorphous polysaccharides via the oxidation of scissile alpha- or beta-(1-4)-glycosidic bonds, yielding C1 and/or C4 oxidation products. Catalysis by LPMOs requires the reduction of the active-site copper from Cu(II) to Cu(I) by a reducing agent and H(2)O(2) or O(2) as a cosubstrate.</text>
</comment>
<dbReference type="Gene3D" id="2.70.50.70">
    <property type="match status" value="1"/>
</dbReference>
<keyword evidence="6" id="KW-0136">Cellulose degradation</keyword>
<feature type="domain" description="Auxiliary Activity family 9 catalytic" evidence="8">
    <location>
        <begin position="19"/>
        <end position="258"/>
    </location>
</feature>
<dbReference type="Pfam" id="PF03443">
    <property type="entry name" value="AA9"/>
    <property type="match status" value="1"/>
</dbReference>
<accession>A0A8T9CE32</accession>
<dbReference type="InterPro" id="IPR049892">
    <property type="entry name" value="AA9"/>
</dbReference>
<feature type="chain" id="PRO_5035933720" description="AA9 family lytic polysaccharide monooxygenase" evidence="7">
    <location>
        <begin position="21"/>
        <end position="289"/>
    </location>
</feature>
<dbReference type="GO" id="GO:0008810">
    <property type="term" value="F:cellulase activity"/>
    <property type="evidence" value="ECO:0007669"/>
    <property type="project" value="UniProtKB-UniRule"/>
</dbReference>
<evidence type="ECO:0000256" key="2">
    <source>
        <dbReference type="ARBA" id="ARBA00004613"/>
    </source>
</evidence>
<comment type="cofactor">
    <cofactor evidence="1">
        <name>Cu(2+)</name>
        <dbReference type="ChEBI" id="CHEBI:29036"/>
    </cofactor>
</comment>
<keyword evidence="3 6" id="KW-0964">Secreted</keyword>
<feature type="signal peptide" evidence="7">
    <location>
        <begin position="1"/>
        <end position="20"/>
    </location>
</feature>
<evidence type="ECO:0000256" key="7">
    <source>
        <dbReference type="SAM" id="SignalP"/>
    </source>
</evidence>
<evidence type="ECO:0000256" key="5">
    <source>
        <dbReference type="ARBA" id="ARBA00023180"/>
    </source>
</evidence>
<dbReference type="OrthoDB" id="4849160at2759"/>
<protein>
    <recommendedName>
        <fullName evidence="6">AA9 family lytic polysaccharide monooxygenase</fullName>
        <ecNumber evidence="6">1.14.99.56</ecNumber>
    </recommendedName>
    <alternativeName>
        <fullName evidence="6">Endo-beta-1,4-glucanase</fullName>
    </alternativeName>
    <alternativeName>
        <fullName evidence="6">Glycosyl hydrolase 61 family protein</fullName>
    </alternativeName>
</protein>
<dbReference type="PANTHER" id="PTHR33353">
    <property type="entry name" value="PUTATIVE (AFU_ORTHOLOGUE AFUA_1G12560)-RELATED"/>
    <property type="match status" value="1"/>
</dbReference>
<evidence type="ECO:0000256" key="3">
    <source>
        <dbReference type="ARBA" id="ARBA00022525"/>
    </source>
</evidence>
<dbReference type="PANTHER" id="PTHR33353:SF19">
    <property type="entry name" value="GLYCOSYLHYDROLASE FAMILY 61-8 PROTEIN"/>
    <property type="match status" value="1"/>
</dbReference>
<dbReference type="GO" id="GO:0030248">
    <property type="term" value="F:cellulose binding"/>
    <property type="evidence" value="ECO:0007669"/>
    <property type="project" value="UniProtKB-UniRule"/>
</dbReference>
<dbReference type="CDD" id="cd21175">
    <property type="entry name" value="LPMO_AA9"/>
    <property type="match status" value="1"/>
</dbReference>
<evidence type="ECO:0000313" key="9">
    <source>
        <dbReference type="EMBL" id="TVY82170.1"/>
    </source>
</evidence>
<name>A0A8T9CE32_9HELO</name>
<keyword evidence="6" id="KW-0119">Carbohydrate metabolism</keyword>
<dbReference type="GO" id="GO:0005576">
    <property type="term" value="C:extracellular region"/>
    <property type="evidence" value="ECO:0007669"/>
    <property type="project" value="UniProtKB-SubCell"/>
</dbReference>
<comment type="catalytic activity">
    <reaction evidence="6">
        <text>[(1-&gt;4)-beta-D-glucosyl]n+m + reduced acceptor + O2 = 4-dehydro-beta-D-glucosyl-[(1-&gt;4)-beta-D-glucosyl]n-1 + [(1-&gt;4)-beta-D-glucosyl]m + acceptor + H2O.</text>
        <dbReference type="EC" id="1.14.99.56"/>
    </reaction>
</comment>
<reference evidence="9 10" key="1">
    <citation type="submission" date="2018-05" db="EMBL/GenBank/DDBJ databases">
        <title>Genome sequencing and assembly of the regulated plant pathogen Lachnellula willkommii and related sister species for the development of diagnostic species identification markers.</title>
        <authorList>
            <person name="Giroux E."/>
            <person name="Bilodeau G."/>
        </authorList>
    </citation>
    <scope>NUCLEOTIDE SEQUENCE [LARGE SCALE GENOMIC DNA]</scope>
    <source>
        <strain evidence="9 10">CBS 268.59</strain>
    </source>
</reference>
<evidence type="ECO:0000259" key="8">
    <source>
        <dbReference type="Pfam" id="PF03443"/>
    </source>
</evidence>
<dbReference type="AlphaFoldDB" id="A0A8T9CE32"/>
<keyword evidence="6" id="KW-0624">Polysaccharide degradation</keyword>
<dbReference type="EMBL" id="QGMK01000360">
    <property type="protein sequence ID" value="TVY82170.1"/>
    <property type="molecule type" value="Genomic_DNA"/>
</dbReference>
<comment type="caution">
    <text evidence="9">The sequence shown here is derived from an EMBL/GenBank/DDBJ whole genome shotgun (WGS) entry which is preliminary data.</text>
</comment>
<organism evidence="9 10">
    <name type="scientific">Lachnellula suecica</name>
    <dbReference type="NCBI Taxonomy" id="602035"/>
    <lineage>
        <taxon>Eukaryota</taxon>
        <taxon>Fungi</taxon>
        <taxon>Dikarya</taxon>
        <taxon>Ascomycota</taxon>
        <taxon>Pezizomycotina</taxon>
        <taxon>Leotiomycetes</taxon>
        <taxon>Helotiales</taxon>
        <taxon>Lachnaceae</taxon>
        <taxon>Lachnellula</taxon>
    </lineage>
</organism>
<keyword evidence="10" id="KW-1185">Reference proteome</keyword>
<evidence type="ECO:0000313" key="10">
    <source>
        <dbReference type="Proteomes" id="UP000469558"/>
    </source>
</evidence>
<dbReference type="GO" id="GO:0030245">
    <property type="term" value="P:cellulose catabolic process"/>
    <property type="evidence" value="ECO:0007669"/>
    <property type="project" value="UniProtKB-UniRule"/>
</dbReference>
<dbReference type="EC" id="1.14.99.56" evidence="6"/>
<comment type="subcellular location">
    <subcellularLocation>
        <location evidence="2 6">Secreted</location>
    </subcellularLocation>
</comment>